<dbReference type="Proteomes" id="UP001180020">
    <property type="component" value="Unassembled WGS sequence"/>
</dbReference>
<dbReference type="AlphaFoldDB" id="A0AAV9DZZ7"/>
<protein>
    <submittedName>
        <fullName evidence="1">Uncharacterized protein</fullName>
    </submittedName>
</protein>
<accession>A0AAV9DZZ7</accession>
<reference evidence="1" key="1">
    <citation type="journal article" date="2023" name="Nat. Commun.">
        <title>Diploid and tetraploid genomes of Acorus and the evolution of monocots.</title>
        <authorList>
            <person name="Ma L."/>
            <person name="Liu K.W."/>
            <person name="Li Z."/>
            <person name="Hsiao Y.Y."/>
            <person name="Qi Y."/>
            <person name="Fu T."/>
            <person name="Tang G.D."/>
            <person name="Zhang D."/>
            <person name="Sun W.H."/>
            <person name="Liu D.K."/>
            <person name="Li Y."/>
            <person name="Chen G.Z."/>
            <person name="Liu X.D."/>
            <person name="Liao X.Y."/>
            <person name="Jiang Y.T."/>
            <person name="Yu X."/>
            <person name="Hao Y."/>
            <person name="Huang J."/>
            <person name="Zhao X.W."/>
            <person name="Ke S."/>
            <person name="Chen Y.Y."/>
            <person name="Wu W.L."/>
            <person name="Hsu J.L."/>
            <person name="Lin Y.F."/>
            <person name="Huang M.D."/>
            <person name="Li C.Y."/>
            <person name="Huang L."/>
            <person name="Wang Z.W."/>
            <person name="Zhao X."/>
            <person name="Zhong W.Y."/>
            <person name="Peng D.H."/>
            <person name="Ahmad S."/>
            <person name="Lan S."/>
            <person name="Zhang J.S."/>
            <person name="Tsai W.C."/>
            <person name="Van de Peer Y."/>
            <person name="Liu Z.J."/>
        </authorList>
    </citation>
    <scope>NUCLEOTIDE SEQUENCE</scope>
    <source>
        <strain evidence="1">CP</strain>
    </source>
</reference>
<reference evidence="1" key="2">
    <citation type="submission" date="2023-06" db="EMBL/GenBank/DDBJ databases">
        <authorList>
            <person name="Ma L."/>
            <person name="Liu K.-W."/>
            <person name="Li Z."/>
            <person name="Hsiao Y.-Y."/>
            <person name="Qi Y."/>
            <person name="Fu T."/>
            <person name="Tang G."/>
            <person name="Zhang D."/>
            <person name="Sun W.-H."/>
            <person name="Liu D.-K."/>
            <person name="Li Y."/>
            <person name="Chen G.-Z."/>
            <person name="Liu X.-D."/>
            <person name="Liao X.-Y."/>
            <person name="Jiang Y.-T."/>
            <person name="Yu X."/>
            <person name="Hao Y."/>
            <person name="Huang J."/>
            <person name="Zhao X.-W."/>
            <person name="Ke S."/>
            <person name="Chen Y.-Y."/>
            <person name="Wu W.-L."/>
            <person name="Hsu J.-L."/>
            <person name="Lin Y.-F."/>
            <person name="Huang M.-D."/>
            <person name="Li C.-Y."/>
            <person name="Huang L."/>
            <person name="Wang Z.-W."/>
            <person name="Zhao X."/>
            <person name="Zhong W.-Y."/>
            <person name="Peng D.-H."/>
            <person name="Ahmad S."/>
            <person name="Lan S."/>
            <person name="Zhang J.-S."/>
            <person name="Tsai W.-C."/>
            <person name="Van De Peer Y."/>
            <person name="Liu Z.-J."/>
        </authorList>
    </citation>
    <scope>NUCLEOTIDE SEQUENCE</scope>
    <source>
        <strain evidence="1">CP</strain>
        <tissue evidence="1">Leaves</tissue>
    </source>
</reference>
<dbReference type="EMBL" id="JAUJYO010000010">
    <property type="protein sequence ID" value="KAK1306210.1"/>
    <property type="molecule type" value="Genomic_DNA"/>
</dbReference>
<keyword evidence="2" id="KW-1185">Reference proteome</keyword>
<comment type="caution">
    <text evidence="1">The sequence shown here is derived from an EMBL/GenBank/DDBJ whole genome shotgun (WGS) entry which is preliminary data.</text>
</comment>
<gene>
    <name evidence="1" type="ORF">QJS10_CPA10g01477</name>
</gene>
<sequence>MQTSLVAKLKPGVLDGPPLLGFLLPRRSIGGPGTIPRRRCSFWRPLRVSSEIEPTLHLPLVEHGQLLEEISSQFGNGGLLAVSEFP</sequence>
<name>A0AAV9DZZ7_ACOCL</name>
<evidence type="ECO:0000313" key="1">
    <source>
        <dbReference type="EMBL" id="KAK1306210.1"/>
    </source>
</evidence>
<proteinExistence type="predicted"/>
<organism evidence="1 2">
    <name type="scientific">Acorus calamus</name>
    <name type="common">Sweet flag</name>
    <dbReference type="NCBI Taxonomy" id="4465"/>
    <lineage>
        <taxon>Eukaryota</taxon>
        <taxon>Viridiplantae</taxon>
        <taxon>Streptophyta</taxon>
        <taxon>Embryophyta</taxon>
        <taxon>Tracheophyta</taxon>
        <taxon>Spermatophyta</taxon>
        <taxon>Magnoliopsida</taxon>
        <taxon>Liliopsida</taxon>
        <taxon>Acoraceae</taxon>
        <taxon>Acorus</taxon>
    </lineage>
</organism>
<evidence type="ECO:0000313" key="2">
    <source>
        <dbReference type="Proteomes" id="UP001180020"/>
    </source>
</evidence>